<protein>
    <submittedName>
        <fullName evidence="2">Uncharacterized protein</fullName>
    </submittedName>
</protein>
<evidence type="ECO:0000313" key="2">
    <source>
        <dbReference type="EMBL" id="KAJ8038647.1"/>
    </source>
</evidence>
<evidence type="ECO:0000256" key="1">
    <source>
        <dbReference type="SAM" id="SignalP"/>
    </source>
</evidence>
<organism evidence="2 3">
    <name type="scientific">Holothuria leucospilota</name>
    <name type="common">Black long sea cucumber</name>
    <name type="synonym">Mertensiothuria leucospilota</name>
    <dbReference type="NCBI Taxonomy" id="206669"/>
    <lineage>
        <taxon>Eukaryota</taxon>
        <taxon>Metazoa</taxon>
        <taxon>Echinodermata</taxon>
        <taxon>Eleutherozoa</taxon>
        <taxon>Echinozoa</taxon>
        <taxon>Holothuroidea</taxon>
        <taxon>Aspidochirotacea</taxon>
        <taxon>Aspidochirotida</taxon>
        <taxon>Holothuriidae</taxon>
        <taxon>Holothuria</taxon>
    </lineage>
</organism>
<dbReference type="InterPro" id="IPR036816">
    <property type="entry name" value="RNaseA-like_dom_sf"/>
</dbReference>
<dbReference type="Gene3D" id="3.10.130.10">
    <property type="entry name" value="Ribonuclease A-like domain"/>
    <property type="match status" value="1"/>
</dbReference>
<gene>
    <name evidence="2" type="ORF">HOLleu_16131</name>
</gene>
<feature type="signal peptide" evidence="1">
    <location>
        <begin position="1"/>
        <end position="19"/>
    </location>
</feature>
<evidence type="ECO:0000313" key="3">
    <source>
        <dbReference type="Proteomes" id="UP001152320"/>
    </source>
</evidence>
<keyword evidence="1" id="KW-0732">Signal</keyword>
<name>A0A9Q1C5A7_HOLLE</name>
<reference evidence="2" key="1">
    <citation type="submission" date="2021-10" db="EMBL/GenBank/DDBJ databases">
        <title>Tropical sea cucumber genome reveals ecological adaptation and Cuvierian tubules defense mechanism.</title>
        <authorList>
            <person name="Chen T."/>
        </authorList>
    </citation>
    <scope>NUCLEOTIDE SEQUENCE</scope>
    <source>
        <strain evidence="2">Nanhai2018</strain>
        <tissue evidence="2">Muscle</tissue>
    </source>
</reference>
<comment type="caution">
    <text evidence="2">The sequence shown here is derived from an EMBL/GenBank/DDBJ whole genome shotgun (WGS) entry which is preliminary data.</text>
</comment>
<sequence>MRNLAVICFFVVGAVVLLAKGISSDDGSWYEEVLDVEKRQSWSAFRQKHIVENSEFAACRRDWNCIGKERFGAHPSRTFSTFILIRDRIDVIKSFDRTPKLYCPQAGGRYRKSPDKFHLVELRWIPANRKYRGRDIGFWNICVALDGEGRPIHFENKI</sequence>
<proteinExistence type="predicted"/>
<feature type="chain" id="PRO_5040189736" evidence="1">
    <location>
        <begin position="20"/>
        <end position="158"/>
    </location>
</feature>
<dbReference type="Proteomes" id="UP001152320">
    <property type="component" value="Chromosome 7"/>
</dbReference>
<dbReference type="EMBL" id="JAIZAY010000007">
    <property type="protein sequence ID" value="KAJ8038647.1"/>
    <property type="molecule type" value="Genomic_DNA"/>
</dbReference>
<dbReference type="AlphaFoldDB" id="A0A9Q1C5A7"/>
<accession>A0A9Q1C5A7</accession>
<keyword evidence="3" id="KW-1185">Reference proteome</keyword>